<gene>
    <name evidence="2" type="ORF">DUI87_10679</name>
</gene>
<name>A0A3M0KIS0_HIRRU</name>
<sequence length="232" mass="27901">MSLENFLYNLRSHVFSYRRQQSSFSTLGMAKLQSPTSAQADKRASTSVMPGAPQSYREAALFENGAKHQPQKIGHGEWNSFSHFLWSWGLEKTKPTQNHQWREAYSEQLLELFLVTPIWSKEDCSNCHGIEEMGIVMRGEERRERREEERRGEERRGEERRGEERRGEEREEEERRGEERRGEERRGEERRGEERRGEERRGEERREREERRGEERRGEERRGGIKRLLCFW</sequence>
<dbReference type="AlphaFoldDB" id="A0A3M0KIS0"/>
<feature type="region of interest" description="Disordered" evidence="1">
    <location>
        <begin position="140"/>
        <end position="223"/>
    </location>
</feature>
<protein>
    <submittedName>
        <fullName evidence="2">Uncharacterized protein</fullName>
    </submittedName>
</protein>
<accession>A0A3M0KIS0</accession>
<proteinExistence type="predicted"/>
<evidence type="ECO:0000313" key="3">
    <source>
        <dbReference type="Proteomes" id="UP000269221"/>
    </source>
</evidence>
<comment type="caution">
    <text evidence="2">The sequence shown here is derived from an EMBL/GenBank/DDBJ whole genome shotgun (WGS) entry which is preliminary data.</text>
</comment>
<reference evidence="2 3" key="1">
    <citation type="submission" date="2018-07" db="EMBL/GenBank/DDBJ databases">
        <title>A high quality draft genome assembly of the barn swallow (H. rustica rustica).</title>
        <authorList>
            <person name="Formenti G."/>
            <person name="Chiara M."/>
            <person name="Poveda L."/>
            <person name="Francoijs K.-J."/>
            <person name="Bonisoli-Alquati A."/>
            <person name="Canova L."/>
            <person name="Gianfranceschi L."/>
            <person name="Horner D.S."/>
            <person name="Saino N."/>
        </authorList>
    </citation>
    <scope>NUCLEOTIDE SEQUENCE [LARGE SCALE GENOMIC DNA]</scope>
    <source>
        <strain evidence="2">Chelidonia</strain>
        <tissue evidence="2">Blood</tissue>
    </source>
</reference>
<keyword evidence="3" id="KW-1185">Reference proteome</keyword>
<dbReference type="EMBL" id="QRBI01000106">
    <property type="protein sequence ID" value="RMC13148.1"/>
    <property type="molecule type" value="Genomic_DNA"/>
</dbReference>
<evidence type="ECO:0000256" key="1">
    <source>
        <dbReference type="SAM" id="MobiDB-lite"/>
    </source>
</evidence>
<organism evidence="2 3">
    <name type="scientific">Hirundo rustica rustica</name>
    <dbReference type="NCBI Taxonomy" id="333673"/>
    <lineage>
        <taxon>Eukaryota</taxon>
        <taxon>Metazoa</taxon>
        <taxon>Chordata</taxon>
        <taxon>Craniata</taxon>
        <taxon>Vertebrata</taxon>
        <taxon>Euteleostomi</taxon>
        <taxon>Archelosauria</taxon>
        <taxon>Archosauria</taxon>
        <taxon>Dinosauria</taxon>
        <taxon>Saurischia</taxon>
        <taxon>Theropoda</taxon>
        <taxon>Coelurosauria</taxon>
        <taxon>Aves</taxon>
        <taxon>Neognathae</taxon>
        <taxon>Neoaves</taxon>
        <taxon>Telluraves</taxon>
        <taxon>Australaves</taxon>
        <taxon>Passeriformes</taxon>
        <taxon>Sylvioidea</taxon>
        <taxon>Hirundinidae</taxon>
        <taxon>Hirundo</taxon>
    </lineage>
</organism>
<dbReference type="Proteomes" id="UP000269221">
    <property type="component" value="Unassembled WGS sequence"/>
</dbReference>
<evidence type="ECO:0000313" key="2">
    <source>
        <dbReference type="EMBL" id="RMC13148.1"/>
    </source>
</evidence>